<reference evidence="2" key="1">
    <citation type="journal article" date="2023" name="Plant J.">
        <title>The genome of the king protea, Protea cynaroides.</title>
        <authorList>
            <person name="Chang J."/>
            <person name="Duong T.A."/>
            <person name="Schoeman C."/>
            <person name="Ma X."/>
            <person name="Roodt D."/>
            <person name="Barker N."/>
            <person name="Li Z."/>
            <person name="Van de Peer Y."/>
            <person name="Mizrachi E."/>
        </authorList>
    </citation>
    <scope>NUCLEOTIDE SEQUENCE</scope>
    <source>
        <tissue evidence="2">Young leaves</tissue>
    </source>
</reference>
<feature type="compositionally biased region" description="Polar residues" evidence="1">
    <location>
        <begin position="11"/>
        <end position="26"/>
    </location>
</feature>
<gene>
    <name evidence="2" type="ORF">NE237_003210</name>
</gene>
<evidence type="ECO:0000313" key="3">
    <source>
        <dbReference type="Proteomes" id="UP001141806"/>
    </source>
</evidence>
<sequence>MGRRCSDGDDNSVQSIESNRSGSQQEGVGGSASMDIVPLLTELNASGLGSPQRLLSSKSQDQVPRAEVEGEDGTPSAAAMSSVSPQSQGRVAFVSHKELAFFDSAMQEFSTPFIPVHRGKTDRGMRKPSRLLQ</sequence>
<dbReference type="AlphaFoldDB" id="A0A9Q0KGZ0"/>
<comment type="caution">
    <text evidence="2">The sequence shown here is derived from an EMBL/GenBank/DDBJ whole genome shotgun (WGS) entry which is preliminary data.</text>
</comment>
<feature type="region of interest" description="Disordered" evidence="1">
    <location>
        <begin position="1"/>
        <end position="33"/>
    </location>
</feature>
<proteinExistence type="predicted"/>
<evidence type="ECO:0000256" key="1">
    <source>
        <dbReference type="SAM" id="MobiDB-lite"/>
    </source>
</evidence>
<keyword evidence="3" id="KW-1185">Reference proteome</keyword>
<feature type="compositionally biased region" description="Polar residues" evidence="1">
    <location>
        <begin position="47"/>
        <end position="62"/>
    </location>
</feature>
<dbReference type="EMBL" id="JAMYWD010000005">
    <property type="protein sequence ID" value="KAJ4970111.1"/>
    <property type="molecule type" value="Genomic_DNA"/>
</dbReference>
<protein>
    <submittedName>
        <fullName evidence="2">Uncharacterized protein</fullName>
    </submittedName>
</protein>
<organism evidence="2 3">
    <name type="scientific">Protea cynaroides</name>
    <dbReference type="NCBI Taxonomy" id="273540"/>
    <lineage>
        <taxon>Eukaryota</taxon>
        <taxon>Viridiplantae</taxon>
        <taxon>Streptophyta</taxon>
        <taxon>Embryophyta</taxon>
        <taxon>Tracheophyta</taxon>
        <taxon>Spermatophyta</taxon>
        <taxon>Magnoliopsida</taxon>
        <taxon>Proteales</taxon>
        <taxon>Proteaceae</taxon>
        <taxon>Protea</taxon>
    </lineage>
</organism>
<evidence type="ECO:0000313" key="2">
    <source>
        <dbReference type="EMBL" id="KAJ4970111.1"/>
    </source>
</evidence>
<accession>A0A9Q0KGZ0</accession>
<dbReference type="Proteomes" id="UP001141806">
    <property type="component" value="Unassembled WGS sequence"/>
</dbReference>
<feature type="region of interest" description="Disordered" evidence="1">
    <location>
        <begin position="47"/>
        <end position="86"/>
    </location>
</feature>
<name>A0A9Q0KGZ0_9MAGN</name>